<evidence type="ECO:0000313" key="2">
    <source>
        <dbReference type="Proteomes" id="UP000007104"/>
    </source>
</evidence>
<sequence length="53" mass="5626">MGDSTILAIANSFEVRKAASPENGSGAATPQGYWVELALAGNTVISKWKAFWI</sequence>
<organism evidence="1 2">
    <name type="scientific">Brucella suis biovar 1 (strain 1330)</name>
    <dbReference type="NCBI Taxonomy" id="204722"/>
    <lineage>
        <taxon>Bacteria</taxon>
        <taxon>Pseudomonadati</taxon>
        <taxon>Pseudomonadota</taxon>
        <taxon>Alphaproteobacteria</taxon>
        <taxon>Hyphomicrobiales</taxon>
        <taxon>Brucellaceae</taxon>
        <taxon>Brucella/Ochrobactrum group</taxon>
        <taxon>Brucella</taxon>
    </lineage>
</organism>
<gene>
    <name evidence="1" type="ordered locus">BS1330_II0348</name>
</gene>
<dbReference type="HOGENOM" id="CLU_197341_0_0_5"/>
<dbReference type="Proteomes" id="UP000007104">
    <property type="component" value="Chromosome II"/>
</dbReference>
<accession>A0A0H3GA71</accession>
<name>A0A0H3GA71_BRUSU</name>
<reference evidence="1 2" key="1">
    <citation type="journal article" date="2011" name="J. Bacteriol.">
        <title>Revised genome sequence of Brucella suis 1330.</title>
        <authorList>
            <person name="Tae H."/>
            <person name="Shallom S."/>
            <person name="Settlage R."/>
            <person name="Preston D."/>
            <person name="Adams L.G."/>
            <person name="Garner H.R."/>
        </authorList>
    </citation>
    <scope>NUCLEOTIDE SEQUENCE [LARGE SCALE GENOMIC DNA]</scope>
    <source>
        <strain evidence="1 2">1330</strain>
    </source>
</reference>
<dbReference type="KEGG" id="bsi:BS1330_II0348"/>
<dbReference type="KEGG" id="bms:BRA0351"/>
<proteinExistence type="predicted"/>
<dbReference type="AlphaFoldDB" id="A0A0H3GA71"/>
<keyword evidence="2" id="KW-1185">Reference proteome</keyword>
<protein>
    <submittedName>
        <fullName evidence="1">Uncharacterized protein</fullName>
    </submittedName>
</protein>
<evidence type="ECO:0000313" key="1">
    <source>
        <dbReference type="EMBL" id="AEM19828.1"/>
    </source>
</evidence>
<dbReference type="EMBL" id="CP002998">
    <property type="protein sequence ID" value="AEM19828.1"/>
    <property type="molecule type" value="Genomic_DNA"/>
</dbReference>